<accession>A0AA38P7K2</accession>
<dbReference type="Pfam" id="PF02212">
    <property type="entry name" value="GED"/>
    <property type="match status" value="1"/>
</dbReference>
<dbReference type="GO" id="GO:0005739">
    <property type="term" value="C:mitochondrion"/>
    <property type="evidence" value="ECO:0007669"/>
    <property type="project" value="TreeGrafter"/>
</dbReference>
<dbReference type="CDD" id="cd08771">
    <property type="entry name" value="DLP_1"/>
    <property type="match status" value="1"/>
</dbReference>
<feature type="compositionally biased region" description="Low complexity" evidence="3">
    <location>
        <begin position="635"/>
        <end position="655"/>
    </location>
</feature>
<evidence type="ECO:0000313" key="6">
    <source>
        <dbReference type="EMBL" id="KAJ3837784.1"/>
    </source>
</evidence>
<dbReference type="InterPro" id="IPR020850">
    <property type="entry name" value="GED_dom"/>
</dbReference>
<keyword evidence="7" id="KW-1185">Reference proteome</keyword>
<keyword evidence="2" id="KW-0342">GTP-binding</keyword>
<dbReference type="Proteomes" id="UP001163846">
    <property type="component" value="Unassembled WGS sequence"/>
</dbReference>
<dbReference type="InterPro" id="IPR045063">
    <property type="entry name" value="Dynamin_N"/>
</dbReference>
<dbReference type="SUPFAM" id="SSF52540">
    <property type="entry name" value="P-loop containing nucleoside triphosphate hydrolases"/>
    <property type="match status" value="1"/>
</dbReference>
<dbReference type="InterPro" id="IPR000375">
    <property type="entry name" value="Dynamin_stalk"/>
</dbReference>
<sequence>MTQDISDTVYSTRSKALLGLVTQLTALGAQNDLDLPRITVIGNQSAGKSSVVEAISGITVPRDPGTCTRCPMECRLHSSSHGWSCRISIRYEYGHDGRRLREVTEKVFIGKIINKSQVELALRRAQFAVLNPDVPFEKVLAASAAELKGMTSPKSMPFSQNVVCVDLEGPDLTDLSFIDLPGLIQNAEPKVVQLVEDMVISHIKGDCIILVAIPMTDDIENQKALRLASQADRDGRRTIGVLTKPDMLGTGSTKAAQLWLDVIDGRRHPLVLGYYCTLQPNDDQRSAGIEHSTAREGETKFFETTAPWCQSTNPSNFGTHNLVSTLSKLLVQVIDRRLPGIREDASKQLSECREALTRVAPPISEEPATYMLSLITSFCADFQTLVRGNAESAELIRQHRQTFRKFKFAIRKTAPSFVPFESSHPMTNFYNCLDDEENDPVAKVSALAKSAMNLTQVRRHIDQSLTRELPNNVPYESKASLIVRFQTTWPEAVDECFEAVEAATLKVLQNMIERYFGRFNLLQSHIRTLITTLMDEHKEKCQTMLNATLATERMPYTQNDHYLESTTQGWLDKYRAIRSGNLVEDCPDPQTNDADSISASFSGFDPNPNTTGGRTSDSSGQTPFSFAGLHTPLESPLSSSSSTSSTSNRSSSTFTFAPSTRPSQTLPFPFGAPPPSNGSTSSSWTQPSPVSANTAKPSSNAAHVKKPSTTSAETKTTEQIDDKALLEAISLLVKAGVPIASLSPTDIVGKLAPSDEFEKELKVMAEVRGYFQVAYKRMIDNIPRFIDLLFVRELGKTLQPFLISKFSLGTSSANERCEKYLGEDPHTVAKREELLARRKRLESVRRELDEYSLRV</sequence>
<dbReference type="AlphaFoldDB" id="A0AA38P7K2"/>
<evidence type="ECO:0000259" key="4">
    <source>
        <dbReference type="PROSITE" id="PS51388"/>
    </source>
</evidence>
<dbReference type="InterPro" id="IPR027417">
    <property type="entry name" value="P-loop_NTPase"/>
</dbReference>
<dbReference type="Pfam" id="PF00350">
    <property type="entry name" value="Dynamin_N"/>
    <property type="match status" value="1"/>
</dbReference>
<dbReference type="GO" id="GO:0000266">
    <property type="term" value="P:mitochondrial fission"/>
    <property type="evidence" value="ECO:0007669"/>
    <property type="project" value="TreeGrafter"/>
</dbReference>
<keyword evidence="6" id="KW-0378">Hydrolase</keyword>
<evidence type="ECO:0000256" key="3">
    <source>
        <dbReference type="SAM" id="MobiDB-lite"/>
    </source>
</evidence>
<dbReference type="GO" id="GO:0048312">
    <property type="term" value="P:intracellular distribution of mitochondria"/>
    <property type="evidence" value="ECO:0007669"/>
    <property type="project" value="TreeGrafter"/>
</dbReference>
<name>A0AA38P7K2_9AGAR</name>
<dbReference type="PROSITE" id="PS51388">
    <property type="entry name" value="GED"/>
    <property type="match status" value="1"/>
</dbReference>
<evidence type="ECO:0000313" key="7">
    <source>
        <dbReference type="Proteomes" id="UP001163846"/>
    </source>
</evidence>
<reference evidence="6" key="1">
    <citation type="submission" date="2022-08" db="EMBL/GenBank/DDBJ databases">
        <authorList>
            <consortium name="DOE Joint Genome Institute"/>
            <person name="Min B."/>
            <person name="Riley R."/>
            <person name="Sierra-Patev S."/>
            <person name="Naranjo-Ortiz M."/>
            <person name="Looney B."/>
            <person name="Konkel Z."/>
            <person name="Slot J.C."/>
            <person name="Sakamoto Y."/>
            <person name="Steenwyk J.L."/>
            <person name="Rokas A."/>
            <person name="Carro J."/>
            <person name="Camarero S."/>
            <person name="Ferreira P."/>
            <person name="Molpeceres G."/>
            <person name="Ruiz-Duenas F.J."/>
            <person name="Serrano A."/>
            <person name="Henrissat B."/>
            <person name="Drula E."/>
            <person name="Hughes K.W."/>
            <person name="Mata J.L."/>
            <person name="Ishikawa N.K."/>
            <person name="Vargas-Isla R."/>
            <person name="Ushijima S."/>
            <person name="Smith C.A."/>
            <person name="Ahrendt S."/>
            <person name="Andreopoulos W."/>
            <person name="He G."/>
            <person name="Labutti K."/>
            <person name="Lipzen A."/>
            <person name="Ng V."/>
            <person name="Sandor L."/>
            <person name="Barry K."/>
            <person name="Martinez A.T."/>
            <person name="Xiao Y."/>
            <person name="Gibbons J.G."/>
            <person name="Terashima K."/>
            <person name="Hibbett D.S."/>
            <person name="Grigoriev I.V."/>
        </authorList>
    </citation>
    <scope>NUCLEOTIDE SEQUENCE</scope>
    <source>
        <strain evidence="6">TFB9207</strain>
    </source>
</reference>
<dbReference type="GO" id="GO:0016020">
    <property type="term" value="C:membrane"/>
    <property type="evidence" value="ECO:0007669"/>
    <property type="project" value="TreeGrafter"/>
</dbReference>
<dbReference type="GO" id="GO:0005874">
    <property type="term" value="C:microtubule"/>
    <property type="evidence" value="ECO:0007669"/>
    <property type="project" value="TreeGrafter"/>
</dbReference>
<dbReference type="InterPro" id="IPR022812">
    <property type="entry name" value="Dynamin"/>
</dbReference>
<protein>
    <submittedName>
        <fullName evidence="6">P-loop containing nucleoside triphosphate hydrolase protein</fullName>
    </submittedName>
</protein>
<evidence type="ECO:0000256" key="1">
    <source>
        <dbReference type="ARBA" id="ARBA00022741"/>
    </source>
</evidence>
<feature type="compositionally biased region" description="Polar residues" evidence="3">
    <location>
        <begin position="589"/>
        <end position="624"/>
    </location>
</feature>
<comment type="caution">
    <text evidence="6">The sequence shown here is derived from an EMBL/GenBank/DDBJ whole genome shotgun (WGS) entry which is preliminary data.</text>
</comment>
<gene>
    <name evidence="6" type="ORF">F5878DRAFT_725800</name>
</gene>
<dbReference type="PANTHER" id="PTHR11566">
    <property type="entry name" value="DYNAMIN"/>
    <property type="match status" value="1"/>
</dbReference>
<dbReference type="GO" id="GO:0008017">
    <property type="term" value="F:microtubule binding"/>
    <property type="evidence" value="ECO:0007669"/>
    <property type="project" value="TreeGrafter"/>
</dbReference>
<feature type="domain" description="Dynamin-type G" evidence="5">
    <location>
        <begin position="32"/>
        <end position="339"/>
    </location>
</feature>
<dbReference type="GO" id="GO:0016559">
    <property type="term" value="P:peroxisome fission"/>
    <property type="evidence" value="ECO:0007669"/>
    <property type="project" value="TreeGrafter"/>
</dbReference>
<dbReference type="Pfam" id="PF01031">
    <property type="entry name" value="Dynamin_M"/>
    <property type="match status" value="1"/>
</dbReference>
<feature type="domain" description="GED" evidence="4">
    <location>
        <begin position="760"/>
        <end position="855"/>
    </location>
</feature>
<dbReference type="InterPro" id="IPR030381">
    <property type="entry name" value="G_DYNAMIN_dom"/>
</dbReference>
<feature type="compositionally biased region" description="Polar residues" evidence="3">
    <location>
        <begin position="677"/>
        <end position="714"/>
    </location>
</feature>
<evidence type="ECO:0000259" key="5">
    <source>
        <dbReference type="PROSITE" id="PS51718"/>
    </source>
</evidence>
<keyword evidence="1" id="KW-0547">Nucleotide-binding</keyword>
<dbReference type="PANTHER" id="PTHR11566:SF21">
    <property type="entry name" value="DYNAMIN RELATED PROTEIN 1, ISOFORM A"/>
    <property type="match status" value="1"/>
</dbReference>
<dbReference type="GO" id="GO:0003924">
    <property type="term" value="F:GTPase activity"/>
    <property type="evidence" value="ECO:0007669"/>
    <property type="project" value="InterPro"/>
</dbReference>
<dbReference type="PRINTS" id="PR00195">
    <property type="entry name" value="DYNAMIN"/>
</dbReference>
<dbReference type="EMBL" id="MU806222">
    <property type="protein sequence ID" value="KAJ3837784.1"/>
    <property type="molecule type" value="Genomic_DNA"/>
</dbReference>
<dbReference type="InterPro" id="IPR003130">
    <property type="entry name" value="GED"/>
</dbReference>
<dbReference type="Gene3D" id="3.40.50.300">
    <property type="entry name" value="P-loop containing nucleotide triphosphate hydrolases"/>
    <property type="match status" value="1"/>
</dbReference>
<dbReference type="GO" id="GO:0006897">
    <property type="term" value="P:endocytosis"/>
    <property type="evidence" value="ECO:0007669"/>
    <property type="project" value="TreeGrafter"/>
</dbReference>
<dbReference type="GO" id="GO:0005525">
    <property type="term" value="F:GTP binding"/>
    <property type="evidence" value="ECO:0007669"/>
    <property type="project" value="InterPro"/>
</dbReference>
<feature type="region of interest" description="Disordered" evidence="3">
    <location>
        <begin position="582"/>
        <end position="717"/>
    </location>
</feature>
<dbReference type="PROSITE" id="PS51718">
    <property type="entry name" value="G_DYNAMIN_2"/>
    <property type="match status" value="1"/>
</dbReference>
<organism evidence="6 7">
    <name type="scientific">Lentinula raphanica</name>
    <dbReference type="NCBI Taxonomy" id="153919"/>
    <lineage>
        <taxon>Eukaryota</taxon>
        <taxon>Fungi</taxon>
        <taxon>Dikarya</taxon>
        <taxon>Basidiomycota</taxon>
        <taxon>Agaricomycotina</taxon>
        <taxon>Agaricomycetes</taxon>
        <taxon>Agaricomycetidae</taxon>
        <taxon>Agaricales</taxon>
        <taxon>Marasmiineae</taxon>
        <taxon>Omphalotaceae</taxon>
        <taxon>Lentinula</taxon>
    </lineage>
</organism>
<dbReference type="SMART" id="SM00053">
    <property type="entry name" value="DYNc"/>
    <property type="match status" value="1"/>
</dbReference>
<dbReference type="Gene3D" id="1.20.120.1240">
    <property type="entry name" value="Dynamin, middle domain"/>
    <property type="match status" value="2"/>
</dbReference>
<feature type="compositionally biased region" description="Polar residues" evidence="3">
    <location>
        <begin position="656"/>
        <end position="666"/>
    </location>
</feature>
<evidence type="ECO:0000256" key="2">
    <source>
        <dbReference type="ARBA" id="ARBA00023134"/>
    </source>
</evidence>
<proteinExistence type="predicted"/>
<dbReference type="InterPro" id="IPR001401">
    <property type="entry name" value="Dynamin_GTPase"/>
</dbReference>